<evidence type="ECO:0000313" key="2">
    <source>
        <dbReference type="EMBL" id="EGO26936.1"/>
    </source>
</evidence>
<organism>
    <name type="scientific">Serpula lacrymans var. lacrymans (strain S7.9)</name>
    <name type="common">Dry rot fungus</name>
    <dbReference type="NCBI Taxonomy" id="578457"/>
    <lineage>
        <taxon>Eukaryota</taxon>
        <taxon>Fungi</taxon>
        <taxon>Dikarya</taxon>
        <taxon>Basidiomycota</taxon>
        <taxon>Agaricomycotina</taxon>
        <taxon>Agaricomycetes</taxon>
        <taxon>Agaricomycetidae</taxon>
        <taxon>Boletales</taxon>
        <taxon>Coniophorineae</taxon>
        <taxon>Serpulaceae</taxon>
        <taxon>Serpula</taxon>
    </lineage>
</organism>
<feature type="non-terminal residue" evidence="2">
    <location>
        <position position="95"/>
    </location>
</feature>
<feature type="compositionally biased region" description="Polar residues" evidence="1">
    <location>
        <begin position="22"/>
        <end position="37"/>
    </location>
</feature>
<dbReference type="Proteomes" id="UP000008064">
    <property type="component" value="Unassembled WGS sequence"/>
</dbReference>
<feature type="region of interest" description="Disordered" evidence="1">
    <location>
        <begin position="22"/>
        <end position="50"/>
    </location>
</feature>
<reference evidence="2" key="1">
    <citation type="submission" date="2011-04" db="EMBL/GenBank/DDBJ databases">
        <title>Evolution of plant cell wall degrading machinery underlies the functional diversity of forest fungi.</title>
        <authorList>
            <consortium name="US DOE Joint Genome Institute (JGI-PGF)"/>
            <person name="Eastwood D.C."/>
            <person name="Floudas D."/>
            <person name="Binder M."/>
            <person name="Majcherczyk A."/>
            <person name="Schneider P."/>
            <person name="Aerts A."/>
            <person name="Asiegbu F.O."/>
            <person name="Baker S.E."/>
            <person name="Barry K."/>
            <person name="Bendiksby M."/>
            <person name="Blumentritt M."/>
            <person name="Coutinho P.M."/>
            <person name="Cullen D."/>
            <person name="Cullen D."/>
            <person name="Gathman A."/>
            <person name="Goodell B."/>
            <person name="Henrissat B."/>
            <person name="Ihrmark K."/>
            <person name="Kauserud H."/>
            <person name="Kohler A."/>
            <person name="LaButti K."/>
            <person name="Lapidus A."/>
            <person name="Lavin J.L."/>
            <person name="Lee Y.-H."/>
            <person name="Lindquist E."/>
            <person name="Lilly W."/>
            <person name="Lucas S."/>
            <person name="Morin E."/>
            <person name="Murat C."/>
            <person name="Oguiza J.A."/>
            <person name="Park J."/>
            <person name="Pisabarro A.G."/>
            <person name="Riley R."/>
            <person name="Rosling A."/>
            <person name="Salamov A."/>
            <person name="Schmidt O."/>
            <person name="Schmutz J."/>
            <person name="Skrede I."/>
            <person name="Stenlid J."/>
            <person name="Wiebenga A."/>
            <person name="Xie X."/>
            <person name="Kues U."/>
            <person name="Hibbett D.S."/>
            <person name="Hoffmeister D."/>
            <person name="Hogberg N."/>
            <person name="Martin F."/>
            <person name="Grigoriev I.V."/>
            <person name="Watkinson S.C."/>
        </authorList>
    </citation>
    <scope>NUCLEOTIDE SEQUENCE</scope>
    <source>
        <strain evidence="2">S7.9</strain>
    </source>
</reference>
<feature type="region of interest" description="Disordered" evidence="1">
    <location>
        <begin position="66"/>
        <end position="95"/>
    </location>
</feature>
<accession>F8NSF8</accession>
<dbReference type="KEGG" id="sla:SERLADRAFT_386285"/>
<feature type="compositionally biased region" description="Basic and acidic residues" evidence="1">
    <location>
        <begin position="38"/>
        <end position="48"/>
    </location>
</feature>
<name>F8NSF8_SERL9</name>
<dbReference type="GeneID" id="18811198"/>
<protein>
    <submittedName>
        <fullName evidence="2">Uncharacterized protein</fullName>
    </submittedName>
</protein>
<dbReference type="HOGENOM" id="CLU_2378553_0_0_1"/>
<dbReference type="EMBL" id="GL945432">
    <property type="protein sequence ID" value="EGO26936.1"/>
    <property type="molecule type" value="Genomic_DNA"/>
</dbReference>
<evidence type="ECO:0000256" key="1">
    <source>
        <dbReference type="SAM" id="MobiDB-lite"/>
    </source>
</evidence>
<dbReference type="RefSeq" id="XP_007317109.1">
    <property type="nucleotide sequence ID" value="XM_007317047.1"/>
</dbReference>
<proteinExistence type="predicted"/>
<gene>
    <name evidence="2" type="ORF">SERLADRAFT_386285</name>
</gene>
<dbReference type="AlphaFoldDB" id="F8NSF8"/>
<sequence>MQSTTWIPRRFFALNAIKRDTQGSSTSNYYNDISSARTENRRDEDTKTPPKKKLRVVTNLQHAQDAINQHEGQRDAVASPRSGGDYPFSPAGIPV</sequence>